<dbReference type="Gene3D" id="2.40.10.220">
    <property type="entry name" value="predicted glycosyltransferase like domains"/>
    <property type="match status" value="1"/>
</dbReference>
<proteinExistence type="predicted"/>
<organism evidence="2 3">
    <name type="scientific">Methylobacterium currus</name>
    <dbReference type="NCBI Taxonomy" id="2051553"/>
    <lineage>
        <taxon>Bacteria</taxon>
        <taxon>Pseudomonadati</taxon>
        <taxon>Pseudomonadota</taxon>
        <taxon>Alphaproteobacteria</taxon>
        <taxon>Hyphomicrobiales</taxon>
        <taxon>Methylobacteriaceae</taxon>
        <taxon>Methylobacterium</taxon>
    </lineage>
</organism>
<evidence type="ECO:0000259" key="1">
    <source>
        <dbReference type="Pfam" id="PF07238"/>
    </source>
</evidence>
<dbReference type="SUPFAM" id="SSF141371">
    <property type="entry name" value="PilZ domain-like"/>
    <property type="match status" value="1"/>
</dbReference>
<evidence type="ECO:0000313" key="3">
    <source>
        <dbReference type="Proteomes" id="UP000244755"/>
    </source>
</evidence>
<protein>
    <submittedName>
        <fullName evidence="2">Pilus assembly protein PilZ</fullName>
    </submittedName>
</protein>
<sequence length="209" mass="22711">MLPWRVCKILAGPLKLQLQTESEQGIRLIQIRVGGRYLLPGGVEHVCETRSLSLSTIEVRAPESGLLGDPVTLYLDNVGPVTGAIQTITPDGFTVAVEVGPERRARFAARLDWLAAQANGKTDQRSDPRIVPHTRSVEVRRADGRVIPGTIIDLSMTGVAIAVTDVPPVGEAVTVGKRRATVVRHLENGFAVTFRLPFRPETFGQHVVL</sequence>
<dbReference type="KEGG" id="mee:DA075_32015"/>
<dbReference type="OrthoDB" id="7996867at2"/>
<accession>A0A2R4WVD4</accession>
<dbReference type="EMBL" id="CP028844">
    <property type="protein sequence ID" value="AWB25502.1"/>
    <property type="molecule type" value="Genomic_DNA"/>
</dbReference>
<dbReference type="AlphaFoldDB" id="A0A2R4WVD4"/>
<dbReference type="InterPro" id="IPR009875">
    <property type="entry name" value="PilZ_domain"/>
</dbReference>
<dbReference type="Proteomes" id="UP000244755">
    <property type="component" value="Chromosome 2"/>
</dbReference>
<reference evidence="2 3" key="1">
    <citation type="submission" date="2018-04" db="EMBL/GenBank/DDBJ databases">
        <title>Methylobacterium sp. PR1016A genome.</title>
        <authorList>
            <person name="Park W."/>
        </authorList>
    </citation>
    <scope>NUCLEOTIDE SEQUENCE [LARGE SCALE GENOMIC DNA]</scope>
    <source>
        <strain evidence="2 3">PR1016A</strain>
    </source>
</reference>
<keyword evidence="3" id="KW-1185">Reference proteome</keyword>
<dbReference type="GO" id="GO:0035438">
    <property type="term" value="F:cyclic-di-GMP binding"/>
    <property type="evidence" value="ECO:0007669"/>
    <property type="project" value="InterPro"/>
</dbReference>
<dbReference type="Pfam" id="PF07238">
    <property type="entry name" value="PilZ"/>
    <property type="match status" value="1"/>
</dbReference>
<gene>
    <name evidence="2" type="ORF">DA075_32015</name>
</gene>
<feature type="domain" description="PilZ" evidence="1">
    <location>
        <begin position="124"/>
        <end position="201"/>
    </location>
</feature>
<evidence type="ECO:0000313" key="2">
    <source>
        <dbReference type="EMBL" id="AWB25502.1"/>
    </source>
</evidence>
<name>A0A2R4WVD4_9HYPH</name>